<keyword evidence="2" id="KW-1185">Reference proteome</keyword>
<accession>A0A1I6R9L7</accession>
<dbReference type="InterPro" id="IPR011094">
    <property type="entry name" value="Uncharacterised_LppY/LpqO"/>
</dbReference>
<dbReference type="AlphaFoldDB" id="A0A1I6R9L7"/>
<evidence type="ECO:0000313" key="2">
    <source>
        <dbReference type="Proteomes" id="UP000198660"/>
    </source>
</evidence>
<gene>
    <name evidence="1" type="ORF">SAMN05444972_104290</name>
</gene>
<dbReference type="Proteomes" id="UP000198660">
    <property type="component" value="Unassembled WGS sequence"/>
</dbReference>
<name>A0A1I6R9L7_9BACL</name>
<organism evidence="1 2">
    <name type="scientific">Marininema halotolerans</name>
    <dbReference type="NCBI Taxonomy" id="1155944"/>
    <lineage>
        <taxon>Bacteria</taxon>
        <taxon>Bacillati</taxon>
        <taxon>Bacillota</taxon>
        <taxon>Bacilli</taxon>
        <taxon>Bacillales</taxon>
        <taxon>Thermoactinomycetaceae</taxon>
        <taxon>Marininema</taxon>
    </lineage>
</organism>
<dbReference type="OrthoDB" id="4687120at2"/>
<dbReference type="RefSeq" id="WP_091836108.1">
    <property type="nucleotide sequence ID" value="NZ_FPAA01000004.1"/>
</dbReference>
<sequence>MVQIHAPFEKQCNAFSRIFGGTRFVNPNLSCESVGNRRFPVQIQGVRTNSLNAKFMTITFQDRPSEVRNHLCLGVLHLLQRELTPVIRELSKFPSIIIASAFPYFLNVKPLLVSLHIESFDDPVVFAANVKTALNAAKVGLAPTSISAGSPSCKLISRVISPKAMPFKVNGLCEPIVFRNRFPRILGLTNYALVDFEFSITPIRNSQKALCLARLWVYQDELNRVVARIKQQGLRLGNASQNFTFSHPRSYFVTYQSIANPLAFALKSSKVIQGLQ</sequence>
<dbReference type="EMBL" id="FPAA01000004">
    <property type="protein sequence ID" value="SFS61250.1"/>
    <property type="molecule type" value="Genomic_DNA"/>
</dbReference>
<dbReference type="Pfam" id="PF07485">
    <property type="entry name" value="DUF1529"/>
    <property type="match status" value="2"/>
</dbReference>
<proteinExistence type="predicted"/>
<protein>
    <submittedName>
        <fullName evidence="1">Uncharacterized protein</fullName>
    </submittedName>
</protein>
<reference evidence="2" key="1">
    <citation type="submission" date="2016-10" db="EMBL/GenBank/DDBJ databases">
        <authorList>
            <person name="Varghese N."/>
            <person name="Submissions S."/>
        </authorList>
    </citation>
    <scope>NUCLEOTIDE SEQUENCE [LARGE SCALE GENOMIC DNA]</scope>
    <source>
        <strain evidence="2">DSM 45789</strain>
    </source>
</reference>
<evidence type="ECO:0000313" key="1">
    <source>
        <dbReference type="EMBL" id="SFS61250.1"/>
    </source>
</evidence>